<protein>
    <recommendedName>
        <fullName evidence="12">Peptidase A1 domain-containing protein</fullName>
    </recommendedName>
</protein>
<evidence type="ECO:0000256" key="11">
    <source>
        <dbReference type="SAM" id="SignalP"/>
    </source>
</evidence>
<feature type="signal peptide" evidence="11">
    <location>
        <begin position="1"/>
        <end position="18"/>
    </location>
</feature>
<evidence type="ECO:0000256" key="9">
    <source>
        <dbReference type="PIRSR" id="PIRSR601461-2"/>
    </source>
</evidence>
<feature type="disulfide bond" evidence="9">
    <location>
        <begin position="316"/>
        <end position="353"/>
    </location>
</feature>
<dbReference type="GO" id="GO:0006508">
    <property type="term" value="P:proteolysis"/>
    <property type="evidence" value="ECO:0007669"/>
    <property type="project" value="UniProtKB-KW"/>
</dbReference>
<feature type="active site" evidence="8">
    <location>
        <position position="282"/>
    </location>
</feature>
<evidence type="ECO:0000256" key="1">
    <source>
        <dbReference type="ARBA" id="ARBA00007447"/>
    </source>
</evidence>
<dbReference type="PRINTS" id="PR00792">
    <property type="entry name" value="PEPSIN"/>
</dbReference>
<reference evidence="13" key="1">
    <citation type="submission" date="2021-12" db="EMBL/GenBank/DDBJ databases">
        <authorList>
            <person name="King R."/>
        </authorList>
    </citation>
    <scope>NUCLEOTIDE SEQUENCE</scope>
</reference>
<comment type="similarity">
    <text evidence="1 10">Belongs to the peptidase A1 family.</text>
</comment>
<gene>
    <name evidence="13" type="ORF">MELIAE_LOCUS9314</name>
</gene>
<evidence type="ECO:0000256" key="10">
    <source>
        <dbReference type="RuleBase" id="RU000454"/>
    </source>
</evidence>
<name>A0A9P0BB01_BRAAE</name>
<evidence type="ECO:0000259" key="12">
    <source>
        <dbReference type="PROSITE" id="PS51767"/>
    </source>
</evidence>
<keyword evidence="6 9" id="KW-1015">Disulfide bond</keyword>
<dbReference type="InterPro" id="IPR021109">
    <property type="entry name" value="Peptidase_aspartic_dom_sf"/>
</dbReference>
<dbReference type="PROSITE" id="PS51767">
    <property type="entry name" value="PEPTIDASE_A1"/>
    <property type="match status" value="1"/>
</dbReference>
<dbReference type="PANTHER" id="PTHR47966:SF51">
    <property type="entry name" value="BETA-SITE APP-CLEAVING ENZYME, ISOFORM A-RELATED"/>
    <property type="match status" value="1"/>
</dbReference>
<dbReference type="FunFam" id="2.40.70.10:FF:000009">
    <property type="entry name" value="Aspartic proteinase A1"/>
    <property type="match status" value="1"/>
</dbReference>
<keyword evidence="14" id="KW-1185">Reference proteome</keyword>
<evidence type="ECO:0000313" key="13">
    <source>
        <dbReference type="EMBL" id="CAH0559173.1"/>
    </source>
</evidence>
<dbReference type="FunFam" id="2.40.70.10:FF:000002">
    <property type="entry name" value="Vacuolar aspartic proteinase"/>
    <property type="match status" value="1"/>
</dbReference>
<organism evidence="13 14">
    <name type="scientific">Brassicogethes aeneus</name>
    <name type="common">Rape pollen beetle</name>
    <name type="synonym">Meligethes aeneus</name>
    <dbReference type="NCBI Taxonomy" id="1431903"/>
    <lineage>
        <taxon>Eukaryota</taxon>
        <taxon>Metazoa</taxon>
        <taxon>Ecdysozoa</taxon>
        <taxon>Arthropoda</taxon>
        <taxon>Hexapoda</taxon>
        <taxon>Insecta</taxon>
        <taxon>Pterygota</taxon>
        <taxon>Neoptera</taxon>
        <taxon>Endopterygota</taxon>
        <taxon>Coleoptera</taxon>
        <taxon>Polyphaga</taxon>
        <taxon>Cucujiformia</taxon>
        <taxon>Nitidulidae</taxon>
        <taxon>Meligethinae</taxon>
        <taxon>Brassicogethes</taxon>
    </lineage>
</organism>
<keyword evidence="4 10" id="KW-0064">Aspartyl protease</keyword>
<feature type="active site" evidence="8">
    <location>
        <position position="94"/>
    </location>
</feature>
<keyword evidence="7" id="KW-0325">Glycoprotein</keyword>
<feature type="domain" description="Peptidase A1" evidence="12">
    <location>
        <begin position="76"/>
        <end position="391"/>
    </location>
</feature>
<dbReference type="SUPFAM" id="SSF50630">
    <property type="entry name" value="Acid proteases"/>
    <property type="match status" value="1"/>
</dbReference>
<dbReference type="EMBL" id="OV121137">
    <property type="protein sequence ID" value="CAH0559173.1"/>
    <property type="molecule type" value="Genomic_DNA"/>
</dbReference>
<evidence type="ECO:0000256" key="3">
    <source>
        <dbReference type="ARBA" id="ARBA00022729"/>
    </source>
</evidence>
<dbReference type="InterPro" id="IPR001461">
    <property type="entry name" value="Aspartic_peptidase_A1"/>
</dbReference>
<evidence type="ECO:0000256" key="8">
    <source>
        <dbReference type="PIRSR" id="PIRSR601461-1"/>
    </source>
</evidence>
<accession>A0A9P0BB01</accession>
<feature type="chain" id="PRO_5040490842" description="Peptidase A1 domain-containing protein" evidence="11">
    <location>
        <begin position="19"/>
        <end position="395"/>
    </location>
</feature>
<dbReference type="GO" id="GO:0005764">
    <property type="term" value="C:lysosome"/>
    <property type="evidence" value="ECO:0007669"/>
    <property type="project" value="TreeGrafter"/>
</dbReference>
<evidence type="ECO:0000256" key="6">
    <source>
        <dbReference type="ARBA" id="ARBA00023157"/>
    </source>
</evidence>
<dbReference type="InterPro" id="IPR033121">
    <property type="entry name" value="PEPTIDASE_A1"/>
</dbReference>
<dbReference type="PANTHER" id="PTHR47966">
    <property type="entry name" value="BETA-SITE APP-CLEAVING ENZYME, ISOFORM A-RELATED"/>
    <property type="match status" value="1"/>
</dbReference>
<proteinExistence type="inferred from homology"/>
<dbReference type="InterPro" id="IPR001969">
    <property type="entry name" value="Aspartic_peptidase_AS"/>
</dbReference>
<evidence type="ECO:0000256" key="7">
    <source>
        <dbReference type="ARBA" id="ARBA00023180"/>
    </source>
</evidence>
<keyword evidence="3 11" id="KW-0732">Signal</keyword>
<evidence type="ECO:0000313" key="14">
    <source>
        <dbReference type="Proteomes" id="UP001154078"/>
    </source>
</evidence>
<feature type="disulfide bond" evidence="9">
    <location>
        <begin position="107"/>
        <end position="114"/>
    </location>
</feature>
<dbReference type="AlphaFoldDB" id="A0A9P0BB01"/>
<sequence>MFRLFLFTVLLVAVSVNCLPAKHEAKMGRIALKKNRLDINALAQIGPHREALKERYSKLRSGSGVEPLTNYMDAQYFGEISIGSPAQNFTVIFDTGSSNLWVPSVKCPSSNIACKLHNKYDSKKSSTYKANGRSFAIQYGTGSMTGFLSTDTVTVAGLSAKHQTFAEAIKQPGATFISAKFDGILGMGYASNSVDGVTPVFDNMVAQGAVDEPVFSFYLNRDSDDELGGEILLGGTDPAHYEGEITWVDVNKKAYWQFRVEGMSIDGHVVSVCRLGCQVIADTGTSLITGPSRDIRKINRAIGAEVTLSGEAFVDCARIPDLPKINWVINGKKFTLEGKDYILKIENQGQTVCLSGFEGMDINNGMWILGDVFLGKFYSIYDLGNDRVGFAVSKN</sequence>
<evidence type="ECO:0000256" key="2">
    <source>
        <dbReference type="ARBA" id="ARBA00022670"/>
    </source>
</evidence>
<dbReference type="Gene3D" id="2.40.70.10">
    <property type="entry name" value="Acid Proteases"/>
    <property type="match status" value="2"/>
</dbReference>
<dbReference type="OrthoDB" id="771136at2759"/>
<evidence type="ECO:0000256" key="4">
    <source>
        <dbReference type="ARBA" id="ARBA00022750"/>
    </source>
</evidence>
<dbReference type="Proteomes" id="UP001154078">
    <property type="component" value="Chromosome 6"/>
</dbReference>
<dbReference type="GO" id="GO:0004190">
    <property type="term" value="F:aspartic-type endopeptidase activity"/>
    <property type="evidence" value="ECO:0007669"/>
    <property type="project" value="UniProtKB-KW"/>
</dbReference>
<keyword evidence="5 10" id="KW-0378">Hydrolase</keyword>
<dbReference type="Pfam" id="PF00026">
    <property type="entry name" value="Asp"/>
    <property type="match status" value="1"/>
</dbReference>
<evidence type="ECO:0000256" key="5">
    <source>
        <dbReference type="ARBA" id="ARBA00022801"/>
    </source>
</evidence>
<dbReference type="PROSITE" id="PS00141">
    <property type="entry name" value="ASP_PROTEASE"/>
    <property type="match status" value="2"/>
</dbReference>
<keyword evidence="2 10" id="KW-0645">Protease</keyword>